<comment type="caution">
    <text evidence="1">The sequence shown here is derived from an EMBL/GenBank/DDBJ whole genome shotgun (WGS) entry which is preliminary data.</text>
</comment>
<evidence type="ECO:0000313" key="1">
    <source>
        <dbReference type="EMBL" id="KAF1771430.1"/>
    </source>
</evidence>
<accession>A0A6A5HTA0</accession>
<evidence type="ECO:0008006" key="3">
    <source>
        <dbReference type="Google" id="ProtNLM"/>
    </source>
</evidence>
<dbReference type="PANTHER" id="PTHR21503">
    <property type="entry name" value="F-BOX-CONTAINING HYPOTHETICAL PROTEIN C.ELEGANS"/>
    <property type="match status" value="1"/>
</dbReference>
<dbReference type="GeneID" id="9828228"/>
<dbReference type="CTD" id="9828228"/>
<dbReference type="PANTHER" id="PTHR21503:SF8">
    <property type="entry name" value="F-BOX ASSOCIATED DOMAIN-CONTAINING PROTEIN-RELATED"/>
    <property type="match status" value="1"/>
</dbReference>
<dbReference type="AlphaFoldDB" id="A0A6A5HTA0"/>
<dbReference type="Proteomes" id="UP000483820">
    <property type="component" value="Chromosome I"/>
</dbReference>
<dbReference type="KEGG" id="crq:GCK72_003256"/>
<evidence type="ECO:0000313" key="2">
    <source>
        <dbReference type="Proteomes" id="UP000483820"/>
    </source>
</evidence>
<name>A0A6A5HTA0_CAERE</name>
<protein>
    <recommendedName>
        <fullName evidence="3">F-box associated domain-containing protein</fullName>
    </recommendedName>
</protein>
<gene>
    <name evidence="1" type="ORF">GCK72_003256</name>
</gene>
<sequence>MSLSEPFPLLRLPRLPLFKVFNDICVREQFYISICSSKAKYAIKFYNEKQKFSVTFRFTDTFAFSLKTGHNKFWIDVQTITPTFGSMGIFLSSVDVEAPPNVQRLLLFLSDVFNTPAIRLVFEEKPHDFVSGFINFIHSMKLKIYYLEIKSNDGESVEYILDNCRQGFSKIYLNCPMLHTEFEYLNKPLAPKFSLDELAISYAGWVTTWHLTKLFINCKYVKLDRCNPRNINVKQFIQKWNDGYSQLKFARLAFNHVDFSFADIMRGIPSTIVSTEEMGLELSPFNNTVYRIQQQKTGREVYVFSNQDYIGLTDSLQ</sequence>
<reference evidence="1 2" key="1">
    <citation type="submission" date="2019-12" db="EMBL/GenBank/DDBJ databases">
        <title>Chromosome-level assembly of the Caenorhabditis remanei genome.</title>
        <authorList>
            <person name="Teterina A.A."/>
            <person name="Willis J.H."/>
            <person name="Phillips P.C."/>
        </authorList>
    </citation>
    <scope>NUCLEOTIDE SEQUENCE [LARGE SCALE GENOMIC DNA]</scope>
    <source>
        <strain evidence="1 2">PX506</strain>
        <tissue evidence="1">Whole organism</tissue>
    </source>
</reference>
<proteinExistence type="predicted"/>
<dbReference type="EMBL" id="WUAV01000001">
    <property type="protein sequence ID" value="KAF1771430.1"/>
    <property type="molecule type" value="Genomic_DNA"/>
</dbReference>
<organism evidence="1 2">
    <name type="scientific">Caenorhabditis remanei</name>
    <name type="common">Caenorhabditis vulgaris</name>
    <dbReference type="NCBI Taxonomy" id="31234"/>
    <lineage>
        <taxon>Eukaryota</taxon>
        <taxon>Metazoa</taxon>
        <taxon>Ecdysozoa</taxon>
        <taxon>Nematoda</taxon>
        <taxon>Chromadorea</taxon>
        <taxon>Rhabditida</taxon>
        <taxon>Rhabditina</taxon>
        <taxon>Rhabditomorpha</taxon>
        <taxon>Rhabditoidea</taxon>
        <taxon>Rhabditidae</taxon>
        <taxon>Peloderinae</taxon>
        <taxon>Caenorhabditis</taxon>
    </lineage>
</organism>
<dbReference type="RefSeq" id="XP_003098655.2">
    <property type="nucleotide sequence ID" value="XM_003098607.2"/>
</dbReference>